<feature type="non-terminal residue" evidence="1">
    <location>
        <position position="1"/>
    </location>
</feature>
<dbReference type="Proteomes" id="UP000836404">
    <property type="component" value="Unassembled WGS sequence"/>
</dbReference>
<evidence type="ECO:0000313" key="2">
    <source>
        <dbReference type="Proteomes" id="UP000836404"/>
    </source>
</evidence>
<evidence type="ECO:0000313" key="1">
    <source>
        <dbReference type="EMBL" id="CAD6942032.1"/>
    </source>
</evidence>
<dbReference type="AlphaFoldDB" id="A0A9N8M2Q2"/>
<dbReference type="EMBL" id="CAJHJF010004325">
    <property type="protein sequence ID" value="CAD6942032.1"/>
    <property type="molecule type" value="Genomic_DNA"/>
</dbReference>
<protein>
    <submittedName>
        <fullName evidence="1">Uncharacterized protein</fullName>
    </submittedName>
</protein>
<accession>A0A9N8M2Q2</accession>
<reference evidence="1 2" key="1">
    <citation type="submission" date="2020-10" db="EMBL/GenBank/DDBJ databases">
        <authorList>
            <person name="Sedaghatjoo S."/>
        </authorList>
    </citation>
    <scope>NUCLEOTIDE SEQUENCE [LARGE SCALE GENOMIC DNA]</scope>
    <source>
        <strain evidence="1 2">LLFL</strain>
    </source>
</reference>
<keyword evidence="2" id="KW-1185">Reference proteome</keyword>
<comment type="caution">
    <text evidence="1">The sequence shown here is derived from an EMBL/GenBank/DDBJ whole genome shotgun (WGS) entry which is preliminary data.</text>
</comment>
<name>A0A9N8M2Q2_9BASI</name>
<organism evidence="1 2">
    <name type="scientific">Tilletia laevis</name>
    <dbReference type="NCBI Taxonomy" id="157183"/>
    <lineage>
        <taxon>Eukaryota</taxon>
        <taxon>Fungi</taxon>
        <taxon>Dikarya</taxon>
        <taxon>Basidiomycota</taxon>
        <taxon>Ustilaginomycotina</taxon>
        <taxon>Exobasidiomycetes</taxon>
        <taxon>Tilletiales</taxon>
        <taxon>Tilletiaceae</taxon>
        <taxon>Tilletia</taxon>
    </lineage>
</organism>
<sequence>ITTHQSLSQSDMLSFFRRFNKNTDKIHQ</sequence>
<gene>
    <name evidence="1" type="ORF">JKILLFL_G10164</name>
</gene>
<proteinExistence type="predicted"/>